<sequence length="129" mass="13684">MGRQAGSGQLAARALVALLGGAGVMHFAAPEVFDPIVPRALPGRARTWTYLSGAAEVGCAGLVAAPRTRRVGGRLAALLFVAVFPANVKMAWDWRTQSMPQRTVACARVPLQIPLVLWALRVARQGDGR</sequence>
<dbReference type="RefSeq" id="WP_093350250.1">
    <property type="nucleotide sequence ID" value="NZ_FNVB01000011.1"/>
</dbReference>
<protein>
    <submittedName>
        <fullName evidence="1">Uncharacterized membrane protein</fullName>
    </submittedName>
</protein>
<accession>A0A1H6EF51</accession>
<dbReference type="AlphaFoldDB" id="A0A1H6EF51"/>
<reference evidence="1" key="1">
    <citation type="submission" date="2016-10" db="EMBL/GenBank/DDBJ databases">
        <authorList>
            <person name="de Groot N.N."/>
        </authorList>
    </citation>
    <scope>NUCLEOTIDE SEQUENCE [LARGE SCALE GENOMIC DNA]</scope>
    <source>
        <strain evidence="1">ATCC 20501</strain>
    </source>
</reference>
<organism evidence="1 4">
    <name type="scientific">Saccharopolyspora kobensis</name>
    <dbReference type="NCBI Taxonomy" id="146035"/>
    <lineage>
        <taxon>Bacteria</taxon>
        <taxon>Bacillati</taxon>
        <taxon>Actinomycetota</taxon>
        <taxon>Actinomycetes</taxon>
        <taxon>Pseudonocardiales</taxon>
        <taxon>Pseudonocardiaceae</taxon>
        <taxon>Saccharopolyspora</taxon>
    </lineage>
</organism>
<evidence type="ECO:0000313" key="1">
    <source>
        <dbReference type="EMBL" id="SEG96412.1"/>
    </source>
</evidence>
<evidence type="ECO:0000313" key="3">
    <source>
        <dbReference type="Proteomes" id="UP000199690"/>
    </source>
</evidence>
<evidence type="ECO:0000313" key="4">
    <source>
        <dbReference type="Proteomes" id="UP000236729"/>
    </source>
</evidence>
<gene>
    <name evidence="1" type="ORF">SAMN02982929_06408</name>
    <name evidence="2" type="ORF">SAMN05216506_10318</name>
</gene>
<proteinExistence type="predicted"/>
<dbReference type="Proteomes" id="UP000236729">
    <property type="component" value="Unassembled WGS sequence"/>
</dbReference>
<dbReference type="PANTHER" id="PTHR36974">
    <property type="entry name" value="MEMBRANE PROTEIN-RELATED"/>
    <property type="match status" value="1"/>
</dbReference>
<name>A0A1H6EF51_9PSEU</name>
<keyword evidence="3" id="KW-1185">Reference proteome</keyword>
<dbReference type="EMBL" id="FNVB01000011">
    <property type="protein sequence ID" value="SEG96412.1"/>
    <property type="molecule type" value="Genomic_DNA"/>
</dbReference>
<accession>A0A1I1QBU5</accession>
<dbReference type="PANTHER" id="PTHR36974:SF1">
    <property type="entry name" value="DOXX FAMILY MEMBRANE PROTEIN"/>
    <property type="match status" value="1"/>
</dbReference>
<reference evidence="3 4" key="2">
    <citation type="submission" date="2016-10" db="EMBL/GenBank/DDBJ databases">
        <authorList>
            <person name="Varghese N."/>
            <person name="Submissions S."/>
        </authorList>
    </citation>
    <scope>NUCLEOTIDE SEQUENCE [LARGE SCALE GENOMIC DNA]</scope>
    <source>
        <strain evidence="4">ATCC 20501</strain>
        <strain evidence="2 3">CGMCC 4.3529</strain>
    </source>
</reference>
<evidence type="ECO:0000313" key="2">
    <source>
        <dbReference type="EMBL" id="SFD19515.1"/>
    </source>
</evidence>
<dbReference type="Proteomes" id="UP000199690">
    <property type="component" value="Unassembled WGS sequence"/>
</dbReference>
<dbReference type="EMBL" id="FOME01000003">
    <property type="protein sequence ID" value="SFD19515.1"/>
    <property type="molecule type" value="Genomic_DNA"/>
</dbReference>